<dbReference type="PANTHER" id="PTHR43798">
    <property type="entry name" value="MONOACYLGLYCEROL LIPASE"/>
    <property type="match status" value="1"/>
</dbReference>
<feature type="non-terminal residue" evidence="2">
    <location>
        <position position="1"/>
    </location>
</feature>
<feature type="non-terminal residue" evidence="2">
    <location>
        <position position="249"/>
    </location>
</feature>
<dbReference type="InterPro" id="IPR029058">
    <property type="entry name" value="AB_hydrolase_fold"/>
</dbReference>
<gene>
    <name evidence="2" type="ORF">METZ01_LOCUS87499</name>
</gene>
<evidence type="ECO:0000313" key="2">
    <source>
        <dbReference type="EMBL" id="SVA34645.1"/>
    </source>
</evidence>
<feature type="domain" description="AB hydrolase-1" evidence="1">
    <location>
        <begin position="17"/>
        <end position="244"/>
    </location>
</feature>
<dbReference type="GO" id="GO:0046464">
    <property type="term" value="P:acylglycerol catabolic process"/>
    <property type="evidence" value="ECO:0007669"/>
    <property type="project" value="TreeGrafter"/>
</dbReference>
<organism evidence="2">
    <name type="scientific">marine metagenome</name>
    <dbReference type="NCBI Taxonomy" id="408172"/>
    <lineage>
        <taxon>unclassified sequences</taxon>
        <taxon>metagenomes</taxon>
        <taxon>ecological metagenomes</taxon>
    </lineage>
</organism>
<dbReference type="Pfam" id="PF00561">
    <property type="entry name" value="Abhydrolase_1"/>
    <property type="match status" value="1"/>
</dbReference>
<evidence type="ECO:0000259" key="1">
    <source>
        <dbReference type="Pfam" id="PF00561"/>
    </source>
</evidence>
<dbReference type="GO" id="GO:0047372">
    <property type="term" value="F:monoacylglycerol lipase activity"/>
    <property type="evidence" value="ECO:0007669"/>
    <property type="project" value="TreeGrafter"/>
</dbReference>
<sequence length="249" mass="27885">MASEALDCHYSITGSGPAIFLIHGIGAAKDAWRFIVPKLSEKFIVIAYDLRGHGKSPVTHKNFGLDELVLDLEKIREKTNINKGHFVGHSLGGMIAPAYAKKYPDKVLSVGMLSTVAGRSKDDSKKVWSVINEMEEKGIEKTLQKLTSRWFTDEFIANNSELVKKRLNQVVDTDPDVFLNVFKIYAKTEMFPWLKDLSKPCLLMTGENDGGCTPKHNEKMANEIKNSKLVILPKLKHSFLIEGPDQIID</sequence>
<dbReference type="SUPFAM" id="SSF53474">
    <property type="entry name" value="alpha/beta-Hydrolases"/>
    <property type="match status" value="1"/>
</dbReference>
<dbReference type="GO" id="GO:0016020">
    <property type="term" value="C:membrane"/>
    <property type="evidence" value="ECO:0007669"/>
    <property type="project" value="TreeGrafter"/>
</dbReference>
<dbReference type="PANTHER" id="PTHR43798:SF5">
    <property type="entry name" value="MONOACYLGLYCEROL LIPASE ABHD6"/>
    <property type="match status" value="1"/>
</dbReference>
<dbReference type="AlphaFoldDB" id="A0A381V2R2"/>
<protein>
    <recommendedName>
        <fullName evidence="1">AB hydrolase-1 domain-containing protein</fullName>
    </recommendedName>
</protein>
<dbReference type="InterPro" id="IPR000073">
    <property type="entry name" value="AB_hydrolase_1"/>
</dbReference>
<dbReference type="Gene3D" id="3.40.50.1820">
    <property type="entry name" value="alpha/beta hydrolase"/>
    <property type="match status" value="1"/>
</dbReference>
<name>A0A381V2R2_9ZZZZ</name>
<proteinExistence type="predicted"/>
<dbReference type="PRINTS" id="PR00111">
    <property type="entry name" value="ABHYDROLASE"/>
</dbReference>
<dbReference type="InterPro" id="IPR050266">
    <property type="entry name" value="AB_hydrolase_sf"/>
</dbReference>
<reference evidence="2" key="1">
    <citation type="submission" date="2018-05" db="EMBL/GenBank/DDBJ databases">
        <authorList>
            <person name="Lanie J.A."/>
            <person name="Ng W.-L."/>
            <person name="Kazmierczak K.M."/>
            <person name="Andrzejewski T.M."/>
            <person name="Davidsen T.M."/>
            <person name="Wayne K.J."/>
            <person name="Tettelin H."/>
            <person name="Glass J.I."/>
            <person name="Rusch D."/>
            <person name="Podicherti R."/>
            <person name="Tsui H.-C.T."/>
            <person name="Winkler M.E."/>
        </authorList>
    </citation>
    <scope>NUCLEOTIDE SEQUENCE</scope>
</reference>
<dbReference type="EMBL" id="UINC01007696">
    <property type="protein sequence ID" value="SVA34645.1"/>
    <property type="molecule type" value="Genomic_DNA"/>
</dbReference>
<accession>A0A381V2R2</accession>